<accession>A0A7C5KDG0</accession>
<keyword evidence="5" id="KW-0699">rRNA-binding</keyword>
<evidence type="ECO:0000256" key="2">
    <source>
        <dbReference type="ARBA" id="ARBA00022980"/>
    </source>
</evidence>
<dbReference type="GO" id="GO:0000049">
    <property type="term" value="F:tRNA binding"/>
    <property type="evidence" value="ECO:0007669"/>
    <property type="project" value="UniProtKB-UniRule"/>
</dbReference>
<dbReference type="PANTHER" id="PTHR11994">
    <property type="entry name" value="60S RIBOSOMAL PROTEIN L11-RELATED"/>
    <property type="match status" value="1"/>
</dbReference>
<reference evidence="9" key="1">
    <citation type="journal article" date="2020" name="mSystems">
        <title>Genome- and Community-Level Interaction Insights into Carbon Utilization and Element Cycling Functions of Hydrothermarchaeota in Hydrothermal Sediment.</title>
        <authorList>
            <person name="Zhou Z."/>
            <person name="Liu Y."/>
            <person name="Xu W."/>
            <person name="Pan J."/>
            <person name="Luo Z.H."/>
            <person name="Li M."/>
        </authorList>
    </citation>
    <scope>NUCLEOTIDE SEQUENCE [LARGE SCALE GENOMIC DNA]</scope>
    <source>
        <strain evidence="9">SpSt-1019</strain>
    </source>
</reference>
<dbReference type="EMBL" id="DRUY01000182">
    <property type="protein sequence ID" value="HHI65958.1"/>
    <property type="molecule type" value="Genomic_DNA"/>
</dbReference>
<comment type="caution">
    <text evidence="9">The sequence shown here is derived from an EMBL/GenBank/DDBJ whole genome shotgun (WGS) entry which is preliminary data.</text>
</comment>
<comment type="subunit">
    <text evidence="5">Part of the 50S ribosomal subunit; part of the 5S rRNA/L5/L18/L25 subcomplex. Contacts the 5S rRNA and the P site tRNA. Forms a bridge to the 30S subunit in the 70S ribosome.</text>
</comment>
<evidence type="ECO:0000256" key="3">
    <source>
        <dbReference type="ARBA" id="ARBA00023274"/>
    </source>
</evidence>
<dbReference type="GO" id="GO:0005840">
    <property type="term" value="C:ribosome"/>
    <property type="evidence" value="ECO:0007669"/>
    <property type="project" value="UniProtKB-KW"/>
</dbReference>
<evidence type="ECO:0000259" key="8">
    <source>
        <dbReference type="Pfam" id="PF00673"/>
    </source>
</evidence>
<protein>
    <recommendedName>
        <fullName evidence="4 5">Large ribosomal subunit protein uL5</fullName>
    </recommendedName>
</protein>
<dbReference type="GO" id="GO:0003735">
    <property type="term" value="F:structural constituent of ribosome"/>
    <property type="evidence" value="ECO:0007669"/>
    <property type="project" value="InterPro"/>
</dbReference>
<dbReference type="InterPro" id="IPR031309">
    <property type="entry name" value="Ribosomal_uL5_C"/>
</dbReference>
<keyword evidence="5" id="KW-0820">tRNA-binding</keyword>
<feature type="domain" description="Large ribosomal subunit protein uL5 N-terminal" evidence="7">
    <location>
        <begin position="25"/>
        <end position="81"/>
    </location>
</feature>
<dbReference type="InterPro" id="IPR020930">
    <property type="entry name" value="Ribosomal_uL5_bac-type"/>
</dbReference>
<dbReference type="GO" id="GO:0006412">
    <property type="term" value="P:translation"/>
    <property type="evidence" value="ECO:0007669"/>
    <property type="project" value="UniProtKB-UniRule"/>
</dbReference>
<evidence type="ECO:0000259" key="7">
    <source>
        <dbReference type="Pfam" id="PF00281"/>
    </source>
</evidence>
<dbReference type="Pfam" id="PF00673">
    <property type="entry name" value="Ribosomal_L5_C"/>
    <property type="match status" value="1"/>
</dbReference>
<dbReference type="InterPro" id="IPR002132">
    <property type="entry name" value="Ribosomal_uL5"/>
</dbReference>
<dbReference type="SUPFAM" id="SSF55282">
    <property type="entry name" value="RL5-like"/>
    <property type="match status" value="1"/>
</dbReference>
<feature type="domain" description="Large ribosomal subunit protein uL5 C-terminal" evidence="8">
    <location>
        <begin position="85"/>
        <end position="178"/>
    </location>
</feature>
<evidence type="ECO:0000256" key="1">
    <source>
        <dbReference type="ARBA" id="ARBA00008553"/>
    </source>
</evidence>
<dbReference type="InterPro" id="IPR022803">
    <property type="entry name" value="Ribosomal_uL5_dom_sf"/>
</dbReference>
<evidence type="ECO:0000313" key="9">
    <source>
        <dbReference type="EMBL" id="HHI65958.1"/>
    </source>
</evidence>
<keyword evidence="5" id="KW-0694">RNA-binding</keyword>
<dbReference type="Pfam" id="PF00281">
    <property type="entry name" value="Ribosomal_L5"/>
    <property type="match status" value="1"/>
</dbReference>
<evidence type="ECO:0000256" key="5">
    <source>
        <dbReference type="HAMAP-Rule" id="MF_01333"/>
    </source>
</evidence>
<organism evidence="9">
    <name type="scientific">Thermodesulfobium narugense</name>
    <dbReference type="NCBI Taxonomy" id="184064"/>
    <lineage>
        <taxon>Bacteria</taxon>
        <taxon>Pseudomonadati</taxon>
        <taxon>Thermodesulfobiota</taxon>
        <taxon>Thermodesulfobiia</taxon>
        <taxon>Thermodesulfobiales</taxon>
        <taxon>Thermodesulfobiaceae</taxon>
        <taxon>Thermodesulfobium</taxon>
    </lineage>
</organism>
<dbReference type="FunFam" id="3.30.1440.10:FF:000001">
    <property type="entry name" value="50S ribosomal protein L5"/>
    <property type="match status" value="1"/>
</dbReference>
<evidence type="ECO:0000256" key="6">
    <source>
        <dbReference type="RuleBase" id="RU003930"/>
    </source>
</evidence>
<dbReference type="AlphaFoldDB" id="A0A7C5KDG0"/>
<dbReference type="NCBIfam" id="NF000585">
    <property type="entry name" value="PRK00010.1"/>
    <property type="match status" value="1"/>
</dbReference>
<sequence>MKARLKELYDSKVVPYLKDKFSYKNIMEVPKPVKVVINIGLGEAVQNAKAIDAATEDLRVISGQKPIIRRAKKSIAAFKIRQGMPIGLKVTLRGQRMYYFLDKLFNIAFPRIRDFKGYSDDHFDGRGNITIGLSEQLVFPEIEYDKIDKIRGMNITIVTTAKTDKEAKELLAALGFPFRKS</sequence>
<comment type="function">
    <text evidence="5">This is 1 of the proteins that bind and probably mediate the attachment of the 5S RNA into the large ribosomal subunit, where it forms part of the central protuberance. In the 70S ribosome it contacts protein S13 of the 30S subunit (bridge B1b), connecting the 2 subunits; this bridge is implicated in subunit movement. Contacts the P site tRNA; the 5S rRNA and some of its associated proteins might help stabilize positioning of ribosome-bound tRNAs.</text>
</comment>
<proteinExistence type="inferred from homology"/>
<dbReference type="HAMAP" id="MF_01333_B">
    <property type="entry name" value="Ribosomal_uL5_B"/>
    <property type="match status" value="1"/>
</dbReference>
<dbReference type="GO" id="GO:1990904">
    <property type="term" value="C:ribonucleoprotein complex"/>
    <property type="evidence" value="ECO:0007669"/>
    <property type="project" value="UniProtKB-KW"/>
</dbReference>
<dbReference type="InterPro" id="IPR031310">
    <property type="entry name" value="Ribosomal_uL5_N"/>
</dbReference>
<dbReference type="PIRSF" id="PIRSF002161">
    <property type="entry name" value="Ribosomal_L5"/>
    <property type="match status" value="1"/>
</dbReference>
<gene>
    <name evidence="5" type="primary">rplE</name>
    <name evidence="9" type="ORF">ENL70_05370</name>
</gene>
<name>A0A7C5KDG0_9BACT</name>
<dbReference type="GO" id="GO:0019843">
    <property type="term" value="F:rRNA binding"/>
    <property type="evidence" value="ECO:0007669"/>
    <property type="project" value="UniProtKB-UniRule"/>
</dbReference>
<evidence type="ECO:0000256" key="4">
    <source>
        <dbReference type="ARBA" id="ARBA00035245"/>
    </source>
</evidence>
<dbReference type="Gene3D" id="3.30.1440.10">
    <property type="match status" value="1"/>
</dbReference>
<keyword evidence="2 5" id="KW-0689">Ribosomal protein</keyword>
<keyword evidence="3 5" id="KW-0687">Ribonucleoprotein</keyword>
<comment type="similarity">
    <text evidence="1 5 6">Belongs to the universal ribosomal protein uL5 family.</text>
</comment>